<sequence length="73" mass="8246">KLDCIERLLPDKNIQDKINKELIISCKKAVGDFGRKMATRAAHTLLPAEWWSTYRGGCPNFARITICILSQSP</sequence>
<organism evidence="1 2">
    <name type="scientific">Thalictrum thalictroides</name>
    <name type="common">Rue-anemone</name>
    <name type="synonym">Anemone thalictroides</name>
    <dbReference type="NCBI Taxonomy" id="46969"/>
    <lineage>
        <taxon>Eukaryota</taxon>
        <taxon>Viridiplantae</taxon>
        <taxon>Streptophyta</taxon>
        <taxon>Embryophyta</taxon>
        <taxon>Tracheophyta</taxon>
        <taxon>Spermatophyta</taxon>
        <taxon>Magnoliopsida</taxon>
        <taxon>Ranunculales</taxon>
        <taxon>Ranunculaceae</taxon>
        <taxon>Thalictroideae</taxon>
        <taxon>Thalictrum</taxon>
    </lineage>
</organism>
<name>A0A7J6W9D4_THATH</name>
<keyword evidence="2" id="KW-1185">Reference proteome</keyword>
<accession>A0A7J6W9D4</accession>
<protein>
    <submittedName>
        <fullName evidence="1">Hat transposon superfamily</fullName>
    </submittedName>
</protein>
<comment type="caution">
    <text evidence="1">The sequence shown here is derived from an EMBL/GenBank/DDBJ whole genome shotgun (WGS) entry which is preliminary data.</text>
</comment>
<evidence type="ECO:0000313" key="2">
    <source>
        <dbReference type="Proteomes" id="UP000554482"/>
    </source>
</evidence>
<evidence type="ECO:0000313" key="1">
    <source>
        <dbReference type="EMBL" id="KAF5193523.1"/>
    </source>
</evidence>
<dbReference type="OrthoDB" id="1299616at2759"/>
<dbReference type="EMBL" id="JABWDY010019946">
    <property type="protein sequence ID" value="KAF5193523.1"/>
    <property type="molecule type" value="Genomic_DNA"/>
</dbReference>
<dbReference type="AlphaFoldDB" id="A0A7J6W9D4"/>
<feature type="non-terminal residue" evidence="1">
    <location>
        <position position="1"/>
    </location>
</feature>
<proteinExistence type="predicted"/>
<reference evidence="1 2" key="1">
    <citation type="submission" date="2020-06" db="EMBL/GenBank/DDBJ databases">
        <title>Transcriptomic and genomic resources for Thalictrum thalictroides and T. hernandezii: Facilitating candidate gene discovery in an emerging model plant lineage.</title>
        <authorList>
            <person name="Arias T."/>
            <person name="Riano-Pachon D.M."/>
            <person name="Di Stilio V.S."/>
        </authorList>
    </citation>
    <scope>NUCLEOTIDE SEQUENCE [LARGE SCALE GENOMIC DNA]</scope>
    <source>
        <strain evidence="2">cv. WT478/WT964</strain>
        <tissue evidence="1">Leaves</tissue>
    </source>
</reference>
<gene>
    <name evidence="1" type="ORF">FRX31_016891</name>
</gene>
<dbReference type="Proteomes" id="UP000554482">
    <property type="component" value="Unassembled WGS sequence"/>
</dbReference>